<accession>A0A836FYW1</accession>
<keyword evidence="3" id="KW-0716">Sensory transduction</keyword>
<keyword evidence="4 10" id="KW-0812">Transmembrane</keyword>
<dbReference type="PANTHER" id="PTHR21137">
    <property type="entry name" value="ODORANT RECEPTOR"/>
    <property type="match status" value="1"/>
</dbReference>
<evidence type="ECO:0000256" key="2">
    <source>
        <dbReference type="ARBA" id="ARBA00022475"/>
    </source>
</evidence>
<proteinExistence type="predicted"/>
<sequence length="348" mass="40742">QLLKLFTMEFNLTYVLTDLSFAIPFIVYLLKYSTFCIQSQRIKELNEHIRIDWDVLQEEEEIEIIRKYAKTARRYMYTFMGVVYPPTIAYISIPFLPDILDIVAPLNESRTRQLPVLVEYFLDEQKYFYPILLHIIVALVMGITIVLATETLALTYFYHACGMFEIVSCRIIDALDKSVSMSLTLNKENIIRVKLIEAVELHQRTLEYFEYLSSTLSLSYFILSILGVASLSINLFRLCQVTILPDERKDHIPLYVVFVFAQFSYLFICNYMGQKITDSSTVIFRKTYDTQWYVVPVQMQKLLLFMMQRSMKSCNFIVGDLYCVSLELFTTLASLSLSYFTIIYSVQQ</sequence>
<evidence type="ECO:0000256" key="7">
    <source>
        <dbReference type="ARBA" id="ARBA00023136"/>
    </source>
</evidence>
<comment type="subcellular location">
    <subcellularLocation>
        <location evidence="1">Cell membrane</location>
        <topology evidence="1">Multi-pass membrane protein</topology>
    </subcellularLocation>
</comment>
<feature type="transmembrane region" description="Helical" evidence="10">
    <location>
        <begin position="75"/>
        <end position="96"/>
    </location>
</feature>
<feature type="transmembrane region" description="Helical" evidence="10">
    <location>
        <begin position="12"/>
        <end position="30"/>
    </location>
</feature>
<keyword evidence="7 10" id="KW-0472">Membrane</keyword>
<feature type="transmembrane region" description="Helical" evidence="10">
    <location>
        <begin position="211"/>
        <end position="232"/>
    </location>
</feature>
<keyword evidence="2" id="KW-1003">Cell membrane</keyword>
<gene>
    <name evidence="11" type="primary">Or49b_1</name>
    <name evidence="11" type="ORF">G6Z77_0012813</name>
</gene>
<keyword evidence="5" id="KW-0552">Olfaction</keyword>
<evidence type="ECO:0000256" key="3">
    <source>
        <dbReference type="ARBA" id="ARBA00022606"/>
    </source>
</evidence>
<dbReference type="GO" id="GO:0005549">
    <property type="term" value="F:odorant binding"/>
    <property type="evidence" value="ECO:0007669"/>
    <property type="project" value="InterPro"/>
</dbReference>
<feature type="transmembrane region" description="Helical" evidence="10">
    <location>
        <begin position="252"/>
        <end position="273"/>
    </location>
</feature>
<name>A0A836FYW1_9HYME</name>
<evidence type="ECO:0000256" key="5">
    <source>
        <dbReference type="ARBA" id="ARBA00022725"/>
    </source>
</evidence>
<reference evidence="11 12" key="1">
    <citation type="submission" date="2020-02" db="EMBL/GenBank/DDBJ databases">
        <title>Relaxed selection underlies rapid genomic changes in the transitions from sociality to social parasitism in ants.</title>
        <authorList>
            <person name="Bi X."/>
        </authorList>
    </citation>
    <scope>NUCLEOTIDE SEQUENCE [LARGE SCALE GENOMIC DNA]</scope>
    <source>
        <strain evidence="11">BGI-DK2014b</strain>
        <tissue evidence="11">Whole body</tissue>
    </source>
</reference>
<evidence type="ECO:0000256" key="4">
    <source>
        <dbReference type="ARBA" id="ARBA00022692"/>
    </source>
</evidence>
<dbReference type="OrthoDB" id="7542426at2759"/>
<dbReference type="AlphaFoldDB" id="A0A836FYW1"/>
<evidence type="ECO:0000256" key="8">
    <source>
        <dbReference type="ARBA" id="ARBA00023170"/>
    </source>
</evidence>
<dbReference type="GO" id="GO:0007165">
    <property type="term" value="P:signal transduction"/>
    <property type="evidence" value="ECO:0007669"/>
    <property type="project" value="UniProtKB-KW"/>
</dbReference>
<keyword evidence="12" id="KW-1185">Reference proteome</keyword>
<feature type="transmembrane region" description="Helical" evidence="10">
    <location>
        <begin position="127"/>
        <end position="148"/>
    </location>
</feature>
<organism evidence="11 12">
    <name type="scientific">Acromyrmex heyeri</name>
    <dbReference type="NCBI Taxonomy" id="230685"/>
    <lineage>
        <taxon>Eukaryota</taxon>
        <taxon>Metazoa</taxon>
        <taxon>Ecdysozoa</taxon>
        <taxon>Arthropoda</taxon>
        <taxon>Hexapoda</taxon>
        <taxon>Insecta</taxon>
        <taxon>Pterygota</taxon>
        <taxon>Neoptera</taxon>
        <taxon>Endopterygota</taxon>
        <taxon>Hymenoptera</taxon>
        <taxon>Apocrita</taxon>
        <taxon>Aculeata</taxon>
        <taxon>Formicoidea</taxon>
        <taxon>Formicidae</taxon>
        <taxon>Myrmicinae</taxon>
        <taxon>Acromyrmex</taxon>
    </lineage>
</organism>
<keyword evidence="8" id="KW-0675">Receptor</keyword>
<keyword evidence="9" id="KW-0807">Transducer</keyword>
<comment type="caution">
    <text evidence="11">The sequence shown here is derived from an EMBL/GenBank/DDBJ whole genome shotgun (WGS) entry which is preliminary data.</text>
</comment>
<feature type="non-terminal residue" evidence="11">
    <location>
        <position position="1"/>
    </location>
</feature>
<evidence type="ECO:0000256" key="9">
    <source>
        <dbReference type="ARBA" id="ARBA00023224"/>
    </source>
</evidence>
<keyword evidence="6 10" id="KW-1133">Transmembrane helix</keyword>
<dbReference type="InterPro" id="IPR004117">
    <property type="entry name" value="7tm6_olfct_rcpt"/>
</dbReference>
<dbReference type="GO" id="GO:0005886">
    <property type="term" value="C:plasma membrane"/>
    <property type="evidence" value="ECO:0007669"/>
    <property type="project" value="UniProtKB-SubCell"/>
</dbReference>
<dbReference type="EMBL" id="JAANIB010003028">
    <property type="protein sequence ID" value="KAG5338824.1"/>
    <property type="molecule type" value="Genomic_DNA"/>
</dbReference>
<dbReference type="Proteomes" id="UP000670152">
    <property type="component" value="Unassembled WGS sequence"/>
</dbReference>
<protein>
    <submittedName>
        <fullName evidence="11">OR49B protein</fullName>
    </submittedName>
</protein>
<dbReference type="PANTHER" id="PTHR21137:SF35">
    <property type="entry name" value="ODORANT RECEPTOR 19A-RELATED"/>
    <property type="match status" value="1"/>
</dbReference>
<feature type="transmembrane region" description="Helical" evidence="10">
    <location>
        <begin position="316"/>
        <end position="342"/>
    </location>
</feature>
<evidence type="ECO:0000256" key="6">
    <source>
        <dbReference type="ARBA" id="ARBA00022989"/>
    </source>
</evidence>
<dbReference type="GO" id="GO:0004984">
    <property type="term" value="F:olfactory receptor activity"/>
    <property type="evidence" value="ECO:0007669"/>
    <property type="project" value="InterPro"/>
</dbReference>
<feature type="non-terminal residue" evidence="11">
    <location>
        <position position="348"/>
    </location>
</feature>
<dbReference type="Pfam" id="PF02949">
    <property type="entry name" value="7tm_6"/>
    <property type="match status" value="1"/>
</dbReference>
<evidence type="ECO:0000256" key="10">
    <source>
        <dbReference type="SAM" id="Phobius"/>
    </source>
</evidence>
<evidence type="ECO:0000256" key="1">
    <source>
        <dbReference type="ARBA" id="ARBA00004651"/>
    </source>
</evidence>
<evidence type="ECO:0000313" key="12">
    <source>
        <dbReference type="Proteomes" id="UP000670152"/>
    </source>
</evidence>
<evidence type="ECO:0000313" key="11">
    <source>
        <dbReference type="EMBL" id="KAG5338824.1"/>
    </source>
</evidence>